<evidence type="ECO:0000256" key="1">
    <source>
        <dbReference type="ARBA" id="ARBA00004533"/>
    </source>
</evidence>
<evidence type="ECO:0000256" key="5">
    <source>
        <dbReference type="ARBA" id="ARBA00023136"/>
    </source>
</evidence>
<sequence length="295" mass="35109">MQLLLFLLVYPALWLISILPFRLLYAFSDAVYILVYRIIGYRKKTVRANLEMALPHLSVSERRIVEKKFYRHMCDMFLEMIKTMSISQSEMDKRFVFTNLPVYLEMEKKGKNIALMCAHYASYEWVISMNRYITFDGYAIYKRIANKHFDKLVRNIRSRFKAHLITTKETGETILHNLHEHKPSVYGFASDQSPKAGKAHHWTKFMGIETPVHTGAEMLAKKFDMNVIFLRVEKVKRGYYRATLEELSTDARSVPNYEITDEFMKRVEKQILEAPEYYLWTHKRWKHKRVTQTNP</sequence>
<evidence type="ECO:0000256" key="3">
    <source>
        <dbReference type="ARBA" id="ARBA00022519"/>
    </source>
</evidence>
<dbReference type="GO" id="GO:0009247">
    <property type="term" value="P:glycolipid biosynthetic process"/>
    <property type="evidence" value="ECO:0007669"/>
    <property type="project" value="UniProtKB-ARBA"/>
</dbReference>
<gene>
    <name evidence="7" type="ORF">HZF10_03005</name>
</gene>
<evidence type="ECO:0000313" key="7">
    <source>
        <dbReference type="EMBL" id="NYA69875.1"/>
    </source>
</evidence>
<dbReference type="CDD" id="cd07984">
    <property type="entry name" value="LPLAT_LABLAT-like"/>
    <property type="match status" value="1"/>
</dbReference>
<dbReference type="PIRSF" id="PIRSF026649">
    <property type="entry name" value="MsbB"/>
    <property type="match status" value="1"/>
</dbReference>
<dbReference type="Proteomes" id="UP000535020">
    <property type="component" value="Unassembled WGS sequence"/>
</dbReference>
<organism evidence="7 8">
    <name type="scientific">Flavobacterium agri</name>
    <dbReference type="NCBI Taxonomy" id="2743471"/>
    <lineage>
        <taxon>Bacteria</taxon>
        <taxon>Pseudomonadati</taxon>
        <taxon>Bacteroidota</taxon>
        <taxon>Flavobacteriia</taxon>
        <taxon>Flavobacteriales</taxon>
        <taxon>Flavobacteriaceae</taxon>
        <taxon>Flavobacterium</taxon>
    </lineage>
</organism>
<comment type="subcellular location">
    <subcellularLocation>
        <location evidence="1">Cell inner membrane</location>
    </subcellularLocation>
</comment>
<proteinExistence type="predicted"/>
<comment type="caution">
    <text evidence="7">The sequence shown here is derived from an EMBL/GenBank/DDBJ whole genome shotgun (WGS) entry which is preliminary data.</text>
</comment>
<keyword evidence="4 7" id="KW-0808">Transferase</keyword>
<evidence type="ECO:0000313" key="8">
    <source>
        <dbReference type="Proteomes" id="UP000535020"/>
    </source>
</evidence>
<dbReference type="EMBL" id="JACBJI010000001">
    <property type="protein sequence ID" value="NYA69875.1"/>
    <property type="molecule type" value="Genomic_DNA"/>
</dbReference>
<dbReference type="PANTHER" id="PTHR30606:SF10">
    <property type="entry name" value="PHOSPHATIDYLINOSITOL MANNOSIDE ACYLTRANSFERASE"/>
    <property type="match status" value="1"/>
</dbReference>
<reference evidence="7 8" key="1">
    <citation type="submission" date="2020-07" db="EMBL/GenBank/DDBJ databases">
        <authorList>
            <person name="Sun Q."/>
        </authorList>
    </citation>
    <scope>NUCLEOTIDE SEQUENCE [LARGE SCALE GENOMIC DNA]</scope>
    <source>
        <strain evidence="7 8">MAH-1</strain>
    </source>
</reference>
<evidence type="ECO:0000256" key="6">
    <source>
        <dbReference type="ARBA" id="ARBA00023315"/>
    </source>
</evidence>
<keyword evidence="5" id="KW-0472">Membrane</keyword>
<dbReference type="AlphaFoldDB" id="A0A7Y8Y273"/>
<protein>
    <submittedName>
        <fullName evidence="7">Lysophospholipid acyltransferase family protein</fullName>
    </submittedName>
</protein>
<name>A0A7Y8Y273_9FLAO</name>
<keyword evidence="6 7" id="KW-0012">Acyltransferase</keyword>
<evidence type="ECO:0000256" key="4">
    <source>
        <dbReference type="ARBA" id="ARBA00022679"/>
    </source>
</evidence>
<dbReference type="InterPro" id="IPR004960">
    <property type="entry name" value="LipA_acyltrans"/>
</dbReference>
<evidence type="ECO:0000256" key="2">
    <source>
        <dbReference type="ARBA" id="ARBA00022475"/>
    </source>
</evidence>
<dbReference type="GO" id="GO:0016746">
    <property type="term" value="F:acyltransferase activity"/>
    <property type="evidence" value="ECO:0007669"/>
    <property type="project" value="UniProtKB-KW"/>
</dbReference>
<keyword evidence="3" id="KW-0997">Cell inner membrane</keyword>
<dbReference type="Pfam" id="PF03279">
    <property type="entry name" value="Lip_A_acyltrans"/>
    <property type="match status" value="1"/>
</dbReference>
<dbReference type="RefSeq" id="WP_176004695.1">
    <property type="nucleotide sequence ID" value="NZ_JABWMI010000005.1"/>
</dbReference>
<accession>A0A7Y8Y273</accession>
<keyword evidence="2" id="KW-1003">Cell membrane</keyword>
<dbReference type="PANTHER" id="PTHR30606">
    <property type="entry name" value="LIPID A BIOSYNTHESIS LAUROYL ACYLTRANSFERASE"/>
    <property type="match status" value="1"/>
</dbReference>
<dbReference type="GO" id="GO:0005886">
    <property type="term" value="C:plasma membrane"/>
    <property type="evidence" value="ECO:0007669"/>
    <property type="project" value="UniProtKB-SubCell"/>
</dbReference>
<keyword evidence="8" id="KW-1185">Reference proteome</keyword>